<evidence type="ECO:0000256" key="8">
    <source>
        <dbReference type="SAM" id="SignalP"/>
    </source>
</evidence>
<feature type="domain" description="Hydroxyproline O-arabinosyltransferase-like" evidence="9">
    <location>
        <begin position="36"/>
        <end position="261"/>
    </location>
</feature>
<feature type="signal peptide" evidence="8">
    <location>
        <begin position="1"/>
        <end position="24"/>
    </location>
</feature>
<evidence type="ECO:0000256" key="4">
    <source>
        <dbReference type="ARBA" id="ARBA00022692"/>
    </source>
</evidence>
<dbReference type="PANTHER" id="PTHR31485:SF7">
    <property type="entry name" value="PEPTIDYL SERINE ALPHA-GALACTOSYLTRANSFERASE"/>
    <property type="match status" value="1"/>
</dbReference>
<keyword evidence="6 7" id="KW-0472">Membrane</keyword>
<evidence type="ECO:0000256" key="5">
    <source>
        <dbReference type="ARBA" id="ARBA00022989"/>
    </source>
</evidence>
<feature type="transmembrane region" description="Helical" evidence="7">
    <location>
        <begin position="706"/>
        <end position="735"/>
    </location>
</feature>
<dbReference type="OMA" id="EVGLQHK"/>
<dbReference type="EMBL" id="LFYR01001430">
    <property type="protein sequence ID" value="KMZ61909.1"/>
    <property type="molecule type" value="Genomic_DNA"/>
</dbReference>
<accession>A0A0K9NYV2</accession>
<dbReference type="OrthoDB" id="2015991at2759"/>
<organism evidence="10 11">
    <name type="scientific">Zostera marina</name>
    <name type="common">Eelgrass</name>
    <dbReference type="NCBI Taxonomy" id="29655"/>
    <lineage>
        <taxon>Eukaryota</taxon>
        <taxon>Viridiplantae</taxon>
        <taxon>Streptophyta</taxon>
        <taxon>Embryophyta</taxon>
        <taxon>Tracheophyta</taxon>
        <taxon>Spermatophyta</taxon>
        <taxon>Magnoliopsida</taxon>
        <taxon>Liliopsida</taxon>
        <taxon>Zosteraceae</taxon>
        <taxon>Zostera</taxon>
    </lineage>
</organism>
<dbReference type="InterPro" id="IPR044845">
    <property type="entry name" value="HPAT/SRGT1-like"/>
</dbReference>
<keyword evidence="3" id="KW-0808">Transferase</keyword>
<evidence type="ECO:0000256" key="7">
    <source>
        <dbReference type="SAM" id="Phobius"/>
    </source>
</evidence>
<dbReference type="GO" id="GO:0016020">
    <property type="term" value="C:membrane"/>
    <property type="evidence" value="ECO:0007669"/>
    <property type="project" value="UniProtKB-SubCell"/>
</dbReference>
<dbReference type="PANTHER" id="PTHR31485">
    <property type="entry name" value="PEPTIDYL SERINE ALPHA-GALACTOSYLTRANSFERASE"/>
    <property type="match status" value="1"/>
</dbReference>
<evidence type="ECO:0000256" key="2">
    <source>
        <dbReference type="ARBA" id="ARBA00022676"/>
    </source>
</evidence>
<evidence type="ECO:0000313" key="10">
    <source>
        <dbReference type="EMBL" id="KMZ61909.1"/>
    </source>
</evidence>
<keyword evidence="2" id="KW-0328">Glycosyltransferase</keyword>
<evidence type="ECO:0000256" key="6">
    <source>
        <dbReference type="ARBA" id="ARBA00023136"/>
    </source>
</evidence>
<comment type="caution">
    <text evidence="10">The sequence shown here is derived from an EMBL/GenBank/DDBJ whole genome shotgun (WGS) entry which is preliminary data.</text>
</comment>
<dbReference type="Pfam" id="PF23452">
    <property type="entry name" value="HPAT"/>
    <property type="match status" value="2"/>
</dbReference>
<feature type="chain" id="PRO_5005527486" description="Hydroxyproline O-arabinosyltransferase-like domain-containing protein" evidence="8">
    <location>
        <begin position="25"/>
        <end position="750"/>
    </location>
</feature>
<feature type="domain" description="Hydroxyproline O-arabinosyltransferase-like" evidence="9">
    <location>
        <begin position="388"/>
        <end position="656"/>
    </location>
</feature>
<gene>
    <name evidence="10" type="ORF">ZOSMA_4G01990</name>
</gene>
<evidence type="ECO:0000313" key="11">
    <source>
        <dbReference type="Proteomes" id="UP000036987"/>
    </source>
</evidence>
<dbReference type="AlphaFoldDB" id="A0A0K9NYV2"/>
<dbReference type="STRING" id="29655.A0A0K9NYV2"/>
<keyword evidence="4 7" id="KW-0812">Transmembrane</keyword>
<keyword evidence="11" id="KW-1185">Reference proteome</keyword>
<dbReference type="InterPro" id="IPR056508">
    <property type="entry name" value="HPAT-like"/>
</dbReference>
<sequence>MLMGIFSLGFSALLLVVVMEAAVADVEIQKVPWRMHTLFSVECNNYFDWQTVGLIHSYHKAKQPGPITRLLSCTEEEKKNYKGMDLAPTMEVPSMSTHPKTGDWYPAINKPAGIAHWLKYSKDSENVDWVVILDADQIIRGPIVPWELGVEKGKPFAASYGYLIGCDNILARIHTTHPELCDKVGGVLVMHIDDLRALSPLWLSKTEEVRADREHWATNITGDIYAQGWISEMYGYSFGAAEVGLRHIINNDLMIYPGYTPIEGIIPILMHYGLPFTVGNWSFAKSRYHDDPIVYECNRLFPTPPFPREVRMMENNEQKRRGLLLSIECVHTLNEGLVIHHTRVGCPKPQWSRYLSFLKSKIFADLTKPKYLKNHEIDLKDTPRPKIHTLFSTECTPYFDWQTVGLMHSFYLSGQPDDITRLLSCTDEDLRYYKGLDLAPTHIVPSMSMHPLTGDWYPAINKPAAVLHWLNHANTDAEYIVILDADMILKGPITPWEFNAKRGQPVSTPYDYLIGCDNELANLHTSHPEACNKVGGVIIMHIEDLRKFALLWLHKTEEVRADKEHYATNFTGDIYSTGWISEMYGYSFGAAELQLRHSIRSDILIYPGYVPQPGVKYRVYHYGLEFKVGNWSFDKANWRTADIVNICWAKFPNPPNSSFIDSSDENSRQRDAISIDCGSMLNEALQLHHERMNCSTTKMFPSIPNIWYWSGLQFWLFVLWAFSVLAFLAFISIILSSRKGNRTYRKKIKP</sequence>
<name>A0A0K9NYV2_ZOSMR</name>
<protein>
    <recommendedName>
        <fullName evidence="9">Hydroxyproline O-arabinosyltransferase-like domain-containing protein</fullName>
    </recommendedName>
</protein>
<evidence type="ECO:0000256" key="1">
    <source>
        <dbReference type="ARBA" id="ARBA00004167"/>
    </source>
</evidence>
<keyword evidence="8" id="KW-0732">Signal</keyword>
<proteinExistence type="predicted"/>
<dbReference type="GO" id="GO:0016757">
    <property type="term" value="F:glycosyltransferase activity"/>
    <property type="evidence" value="ECO:0007669"/>
    <property type="project" value="UniProtKB-KW"/>
</dbReference>
<evidence type="ECO:0000256" key="3">
    <source>
        <dbReference type="ARBA" id="ARBA00022679"/>
    </source>
</evidence>
<comment type="subcellular location">
    <subcellularLocation>
        <location evidence="1">Membrane</location>
        <topology evidence="1">Single-pass membrane protein</topology>
    </subcellularLocation>
</comment>
<evidence type="ECO:0000259" key="9">
    <source>
        <dbReference type="Pfam" id="PF23452"/>
    </source>
</evidence>
<keyword evidence="5 7" id="KW-1133">Transmembrane helix</keyword>
<reference evidence="11" key="1">
    <citation type="journal article" date="2016" name="Nature">
        <title>The genome of the seagrass Zostera marina reveals angiosperm adaptation to the sea.</title>
        <authorList>
            <person name="Olsen J.L."/>
            <person name="Rouze P."/>
            <person name="Verhelst B."/>
            <person name="Lin Y.-C."/>
            <person name="Bayer T."/>
            <person name="Collen J."/>
            <person name="Dattolo E."/>
            <person name="De Paoli E."/>
            <person name="Dittami S."/>
            <person name="Maumus F."/>
            <person name="Michel G."/>
            <person name="Kersting A."/>
            <person name="Lauritano C."/>
            <person name="Lohaus R."/>
            <person name="Toepel M."/>
            <person name="Tonon T."/>
            <person name="Vanneste K."/>
            <person name="Amirebrahimi M."/>
            <person name="Brakel J."/>
            <person name="Bostroem C."/>
            <person name="Chovatia M."/>
            <person name="Grimwood J."/>
            <person name="Jenkins J.W."/>
            <person name="Jueterbock A."/>
            <person name="Mraz A."/>
            <person name="Stam W.T."/>
            <person name="Tice H."/>
            <person name="Bornberg-Bauer E."/>
            <person name="Green P.J."/>
            <person name="Pearson G.A."/>
            <person name="Procaccini G."/>
            <person name="Duarte C.M."/>
            <person name="Schmutz J."/>
            <person name="Reusch T.B.H."/>
            <person name="Van de Peer Y."/>
        </authorList>
    </citation>
    <scope>NUCLEOTIDE SEQUENCE [LARGE SCALE GENOMIC DNA]</scope>
    <source>
        <strain evidence="11">cv. Finnish</strain>
    </source>
</reference>
<dbReference type="Proteomes" id="UP000036987">
    <property type="component" value="Unassembled WGS sequence"/>
</dbReference>